<sequence>MLLLSSSSSRASARMGTPLSCGCCESDLDDGGEEEEDEKEDEDEEGASPPPASSVSREGG</sequence>
<organism evidence="1 2">
    <name type="scientific">Peronosclerospora sorghi</name>
    <dbReference type="NCBI Taxonomy" id="230839"/>
    <lineage>
        <taxon>Eukaryota</taxon>
        <taxon>Sar</taxon>
        <taxon>Stramenopiles</taxon>
        <taxon>Oomycota</taxon>
        <taxon>Peronosporomycetes</taxon>
        <taxon>Peronosporales</taxon>
        <taxon>Peronosporaceae</taxon>
        <taxon>Peronosclerospora</taxon>
    </lineage>
</organism>
<comment type="caution">
    <text evidence="1">The sequence shown here is derived from an EMBL/GenBank/DDBJ whole genome shotgun (WGS) entry which is preliminary data.</text>
</comment>
<keyword evidence="2" id="KW-1185">Reference proteome</keyword>
<gene>
    <name evidence="1" type="ORF">PsorP6_004224</name>
</gene>
<protein>
    <submittedName>
        <fullName evidence="1">Uncharacterized protein</fullName>
    </submittedName>
</protein>
<proteinExistence type="predicted"/>
<evidence type="ECO:0000313" key="2">
    <source>
        <dbReference type="Proteomes" id="UP001163321"/>
    </source>
</evidence>
<dbReference type="EMBL" id="CM047587">
    <property type="protein sequence ID" value="KAI9907123.1"/>
    <property type="molecule type" value="Genomic_DNA"/>
</dbReference>
<evidence type="ECO:0000313" key="1">
    <source>
        <dbReference type="EMBL" id="KAI9907123.1"/>
    </source>
</evidence>
<name>A0ACC0VMM0_9STRA</name>
<dbReference type="Proteomes" id="UP001163321">
    <property type="component" value="Chromosome 8"/>
</dbReference>
<reference evidence="1 2" key="1">
    <citation type="journal article" date="2022" name="bioRxiv">
        <title>The genome of the oomycete Peronosclerospora sorghi, a cosmopolitan pathogen of maize and sorghum, is inflated with dispersed pseudogenes.</title>
        <authorList>
            <person name="Fletcher K."/>
            <person name="Martin F."/>
            <person name="Isakeit T."/>
            <person name="Cavanaugh K."/>
            <person name="Magill C."/>
            <person name="Michelmore R."/>
        </authorList>
    </citation>
    <scope>NUCLEOTIDE SEQUENCE [LARGE SCALE GENOMIC DNA]</scope>
    <source>
        <strain evidence="1">P6</strain>
    </source>
</reference>
<accession>A0ACC0VMM0</accession>